<feature type="region of interest" description="Disordered" evidence="1">
    <location>
        <begin position="196"/>
        <end position="228"/>
    </location>
</feature>
<keyword evidence="3" id="KW-1185">Reference proteome</keyword>
<gene>
    <name evidence="2" type="primary">Necator_chrIV.g16341</name>
    <name evidence="2" type="ORF">RB195_003045</name>
</gene>
<sequence length="250" mass="29462">MVNPCFGTDNSSKLLSEYYTRRKCEDLVNERDDVQSHQKLKEDNLYDDYTIDEDYHIEPYETSDVHVYDYEPESTHYEYTTPRSYETRNYGDEQVIERTTYLRDKVPFYGETTNRSEYTWNDPVFSKTKTYDNTSVERPNPTFYSETTNRAVYSPKVVRTVIERNQSEGKVERPHIPFYSDTTNRSEYVEKTVVRQSPQRKSSSMGTTRIPFESETTNTAEFTSKESSATRWTLVVSGSIPYTDEEQAEY</sequence>
<feature type="compositionally biased region" description="Polar residues" evidence="1">
    <location>
        <begin position="196"/>
        <end position="207"/>
    </location>
</feature>
<accession>A0ABR1DLS5</accession>
<dbReference type="EMBL" id="JAVFWL010000004">
    <property type="protein sequence ID" value="KAK6751412.1"/>
    <property type="molecule type" value="Genomic_DNA"/>
</dbReference>
<comment type="caution">
    <text evidence="2">The sequence shown here is derived from an EMBL/GenBank/DDBJ whole genome shotgun (WGS) entry which is preliminary data.</text>
</comment>
<organism evidence="2 3">
    <name type="scientific">Necator americanus</name>
    <name type="common">Human hookworm</name>
    <dbReference type="NCBI Taxonomy" id="51031"/>
    <lineage>
        <taxon>Eukaryota</taxon>
        <taxon>Metazoa</taxon>
        <taxon>Ecdysozoa</taxon>
        <taxon>Nematoda</taxon>
        <taxon>Chromadorea</taxon>
        <taxon>Rhabditida</taxon>
        <taxon>Rhabditina</taxon>
        <taxon>Rhabditomorpha</taxon>
        <taxon>Strongyloidea</taxon>
        <taxon>Ancylostomatidae</taxon>
        <taxon>Bunostominae</taxon>
        <taxon>Necator</taxon>
    </lineage>
</organism>
<evidence type="ECO:0000313" key="2">
    <source>
        <dbReference type="EMBL" id="KAK6751412.1"/>
    </source>
</evidence>
<proteinExistence type="predicted"/>
<name>A0ABR1DLS5_NECAM</name>
<dbReference type="Proteomes" id="UP001303046">
    <property type="component" value="Unassembled WGS sequence"/>
</dbReference>
<reference evidence="2 3" key="1">
    <citation type="submission" date="2023-08" db="EMBL/GenBank/DDBJ databases">
        <title>A Necator americanus chromosomal reference genome.</title>
        <authorList>
            <person name="Ilik V."/>
            <person name="Petrzelkova K.J."/>
            <person name="Pardy F."/>
            <person name="Fuh T."/>
            <person name="Niatou-Singa F.S."/>
            <person name="Gouil Q."/>
            <person name="Baker L."/>
            <person name="Ritchie M.E."/>
            <person name="Jex A.R."/>
            <person name="Gazzola D."/>
            <person name="Li H."/>
            <person name="Toshio Fujiwara R."/>
            <person name="Zhan B."/>
            <person name="Aroian R.V."/>
            <person name="Pafco B."/>
            <person name="Schwarz E.M."/>
        </authorList>
    </citation>
    <scope>NUCLEOTIDE SEQUENCE [LARGE SCALE GENOMIC DNA]</scope>
    <source>
        <strain evidence="2 3">Aroian</strain>
        <tissue evidence="2">Whole animal</tissue>
    </source>
</reference>
<evidence type="ECO:0000256" key="1">
    <source>
        <dbReference type="SAM" id="MobiDB-lite"/>
    </source>
</evidence>
<evidence type="ECO:0000313" key="3">
    <source>
        <dbReference type="Proteomes" id="UP001303046"/>
    </source>
</evidence>
<feature type="compositionally biased region" description="Polar residues" evidence="1">
    <location>
        <begin position="214"/>
        <end position="228"/>
    </location>
</feature>
<protein>
    <submittedName>
        <fullName evidence="2">Uncharacterized protein</fullName>
    </submittedName>
</protein>